<dbReference type="InterPro" id="IPR033948">
    <property type="entry name" value="ETF_beta_N"/>
</dbReference>
<evidence type="ECO:0000259" key="2">
    <source>
        <dbReference type="SMART" id="SM00893"/>
    </source>
</evidence>
<dbReference type="SMART" id="SM00893">
    <property type="entry name" value="ETF"/>
    <property type="match status" value="1"/>
</dbReference>
<keyword evidence="4" id="KW-1185">Reference proteome</keyword>
<dbReference type="Pfam" id="PF01012">
    <property type="entry name" value="ETF"/>
    <property type="match status" value="1"/>
</dbReference>
<dbReference type="PANTHER" id="PTHR21294:SF17">
    <property type="entry name" value="PROTEIN FIXA"/>
    <property type="match status" value="1"/>
</dbReference>
<dbReference type="PIRSF" id="PIRSF000090">
    <property type="entry name" value="Beta-ETF"/>
    <property type="match status" value="1"/>
</dbReference>
<dbReference type="InterPro" id="IPR014729">
    <property type="entry name" value="Rossmann-like_a/b/a_fold"/>
</dbReference>
<dbReference type="EMBL" id="JAJJPB010000012">
    <property type="protein sequence ID" value="MCC9295269.1"/>
    <property type="molecule type" value="Genomic_DNA"/>
</dbReference>
<feature type="domain" description="Electron transfer flavoprotein alpha/beta-subunit N-terminal" evidence="2">
    <location>
        <begin position="22"/>
        <end position="213"/>
    </location>
</feature>
<sequence length="265" mass="28798">MKIIVPVKQVPETSNVKMDPEKGTIVRSGVESIINPMDLYAVETAVQLKEKYGGEVIALSMGPQSAVASIKEAVSMGCDDGILLSDRKFAGSDTWVTSYVISRAVKKIKDFDLVICGERATDGETAQVGPGIASFLDLPVATFTSEIVSVSENDIGIKRLVEDGYELLDMKLPAALTVSKEICAPRLPNFKGKMKARKMDVKVWNAEDIEAKDEFLGLKGSPTRVVKIDSPKVAREGQKFEVKSEEDVDKVVGNILNYLSSKAII</sequence>
<evidence type="ECO:0000313" key="3">
    <source>
        <dbReference type="EMBL" id="MCC9295269.1"/>
    </source>
</evidence>
<gene>
    <name evidence="3" type="ORF">LN736_10420</name>
</gene>
<dbReference type="CDD" id="cd01714">
    <property type="entry name" value="ETF_beta"/>
    <property type="match status" value="1"/>
</dbReference>
<dbReference type="PANTHER" id="PTHR21294">
    <property type="entry name" value="ELECTRON TRANSFER FLAVOPROTEIN BETA-SUBUNIT"/>
    <property type="match status" value="1"/>
</dbReference>
<evidence type="ECO:0000256" key="1">
    <source>
        <dbReference type="ARBA" id="ARBA00042002"/>
    </source>
</evidence>
<comment type="caution">
    <text evidence="3">The sequence shown here is derived from an EMBL/GenBank/DDBJ whole genome shotgun (WGS) entry which is preliminary data.</text>
</comment>
<dbReference type="SUPFAM" id="SSF52402">
    <property type="entry name" value="Adenine nucleotide alpha hydrolases-like"/>
    <property type="match status" value="1"/>
</dbReference>
<dbReference type="Gene3D" id="3.40.50.620">
    <property type="entry name" value="HUPs"/>
    <property type="match status" value="1"/>
</dbReference>
<dbReference type="InterPro" id="IPR012255">
    <property type="entry name" value="ETF_b"/>
</dbReference>
<accession>A0ABS8N631</accession>
<evidence type="ECO:0000313" key="4">
    <source>
        <dbReference type="Proteomes" id="UP001165422"/>
    </source>
</evidence>
<name>A0ABS8N631_9CLOT</name>
<organism evidence="3 4">
    <name type="scientific">Clostridium aromativorans</name>
    <dbReference type="NCBI Taxonomy" id="2836848"/>
    <lineage>
        <taxon>Bacteria</taxon>
        <taxon>Bacillati</taxon>
        <taxon>Bacillota</taxon>
        <taxon>Clostridia</taxon>
        <taxon>Eubacteriales</taxon>
        <taxon>Clostridiaceae</taxon>
        <taxon>Clostridium</taxon>
    </lineage>
</organism>
<reference evidence="3" key="1">
    <citation type="submission" date="2021-11" db="EMBL/GenBank/DDBJ databases">
        <authorList>
            <person name="Qingchun L."/>
            <person name="Dong Z."/>
            <person name="Zongwei Q."/>
            <person name="Jia Z."/>
            <person name="Duotao L."/>
        </authorList>
    </citation>
    <scope>NUCLEOTIDE SEQUENCE</scope>
    <source>
        <strain evidence="3">WLY-B-L2</strain>
    </source>
</reference>
<dbReference type="InterPro" id="IPR014730">
    <property type="entry name" value="ETF_a/b_N"/>
</dbReference>
<dbReference type="Proteomes" id="UP001165422">
    <property type="component" value="Unassembled WGS sequence"/>
</dbReference>
<protein>
    <recommendedName>
        <fullName evidence="1">Electron transfer flavoprotein small subunit</fullName>
    </recommendedName>
</protein>
<proteinExistence type="predicted"/>
<dbReference type="RefSeq" id="WP_150355342.1">
    <property type="nucleotide sequence ID" value="NZ_JAJJPB010000012.1"/>
</dbReference>